<evidence type="ECO:0000256" key="2">
    <source>
        <dbReference type="ARBA" id="ARBA00022771"/>
    </source>
</evidence>
<evidence type="ECO:0000256" key="3">
    <source>
        <dbReference type="ARBA" id="ARBA00022833"/>
    </source>
</evidence>
<keyword evidence="6" id="KW-1185">Reference proteome</keyword>
<keyword evidence="1" id="KW-0479">Metal-binding</keyword>
<evidence type="ECO:0000256" key="1">
    <source>
        <dbReference type="ARBA" id="ARBA00022723"/>
    </source>
</evidence>
<proteinExistence type="predicted"/>
<dbReference type="InterPro" id="IPR007588">
    <property type="entry name" value="Znf_FLYWCH"/>
</dbReference>
<protein>
    <recommendedName>
        <fullName evidence="4">FLYWCH-type domain-containing protein</fullName>
    </recommendedName>
</protein>
<evidence type="ECO:0000313" key="5">
    <source>
        <dbReference type="EMBL" id="KAE9533147.1"/>
    </source>
</evidence>
<dbReference type="GO" id="GO:0008270">
    <property type="term" value="F:zinc ion binding"/>
    <property type="evidence" value="ECO:0007669"/>
    <property type="project" value="UniProtKB-KW"/>
</dbReference>
<dbReference type="Proteomes" id="UP000475862">
    <property type="component" value="Unassembled WGS sequence"/>
</dbReference>
<dbReference type="OrthoDB" id="6585261at2759"/>
<feature type="domain" description="FLYWCH-type" evidence="4">
    <location>
        <begin position="3"/>
        <end position="62"/>
    </location>
</feature>
<dbReference type="Gene3D" id="2.20.25.240">
    <property type="match status" value="1"/>
</dbReference>
<evidence type="ECO:0000259" key="4">
    <source>
        <dbReference type="Pfam" id="PF04500"/>
    </source>
</evidence>
<keyword evidence="3" id="KW-0862">Zinc</keyword>
<dbReference type="Pfam" id="PF04500">
    <property type="entry name" value="FLYWCH"/>
    <property type="match status" value="1"/>
</dbReference>
<dbReference type="AlphaFoldDB" id="A0A6G0TJ44"/>
<evidence type="ECO:0000313" key="6">
    <source>
        <dbReference type="Proteomes" id="UP000475862"/>
    </source>
</evidence>
<name>A0A6G0TJ44_APHGL</name>
<organism evidence="5 6">
    <name type="scientific">Aphis glycines</name>
    <name type="common">Soybean aphid</name>
    <dbReference type="NCBI Taxonomy" id="307491"/>
    <lineage>
        <taxon>Eukaryota</taxon>
        <taxon>Metazoa</taxon>
        <taxon>Ecdysozoa</taxon>
        <taxon>Arthropoda</taxon>
        <taxon>Hexapoda</taxon>
        <taxon>Insecta</taxon>
        <taxon>Pterygota</taxon>
        <taxon>Neoptera</taxon>
        <taxon>Paraneoptera</taxon>
        <taxon>Hemiptera</taxon>
        <taxon>Sternorrhyncha</taxon>
        <taxon>Aphidomorpha</taxon>
        <taxon>Aphidoidea</taxon>
        <taxon>Aphididae</taxon>
        <taxon>Aphidini</taxon>
        <taxon>Aphis</taxon>
        <taxon>Aphis</taxon>
    </lineage>
</organism>
<sequence>MEFIKSEKGKDKLIYNGYMYTFEKFGTEEKSIWKCDQYKKMKCKGRIHSLNNEIFKEIQHNHVQDCGNIEAAKTVNLIKNMATQNVDLSTRAVISSASTSLTSAAAGQMPSVSVLKRTVPSYSTKRTSRSTKPKSLLELIIPDDYRTTFDGKPFLLFDSGSVENRILIFSTQKNLQLLQKCEHWFAA</sequence>
<comment type="caution">
    <text evidence="5">The sequence shown here is derived from an EMBL/GenBank/DDBJ whole genome shotgun (WGS) entry which is preliminary data.</text>
</comment>
<dbReference type="EMBL" id="VYZN01000037">
    <property type="protein sequence ID" value="KAE9533147.1"/>
    <property type="molecule type" value="Genomic_DNA"/>
</dbReference>
<gene>
    <name evidence="5" type="ORF">AGLY_009575</name>
</gene>
<reference evidence="5 6" key="1">
    <citation type="submission" date="2019-08" db="EMBL/GenBank/DDBJ databases">
        <title>The genome of the soybean aphid Biotype 1, its phylome, world population structure and adaptation to the North American continent.</title>
        <authorList>
            <person name="Giordano R."/>
            <person name="Donthu R.K."/>
            <person name="Hernandez A.G."/>
            <person name="Wright C.L."/>
            <person name="Zimin A.V."/>
        </authorList>
    </citation>
    <scope>NUCLEOTIDE SEQUENCE [LARGE SCALE GENOMIC DNA]</scope>
    <source>
        <tissue evidence="5">Whole aphids</tissue>
    </source>
</reference>
<keyword evidence="2" id="KW-0863">Zinc-finger</keyword>
<accession>A0A6G0TJ44</accession>